<keyword evidence="1" id="KW-0812">Transmembrane</keyword>
<gene>
    <name evidence="3" type="ORF">HNQ51_001102</name>
</gene>
<organism evidence="3 4">
    <name type="scientific">Inhella inkyongensis</name>
    <dbReference type="NCBI Taxonomy" id="392593"/>
    <lineage>
        <taxon>Bacteria</taxon>
        <taxon>Pseudomonadati</taxon>
        <taxon>Pseudomonadota</taxon>
        <taxon>Betaproteobacteria</taxon>
        <taxon>Burkholderiales</taxon>
        <taxon>Sphaerotilaceae</taxon>
        <taxon>Inhella</taxon>
    </lineage>
</organism>
<feature type="transmembrane region" description="Helical" evidence="1">
    <location>
        <begin position="18"/>
        <end position="36"/>
    </location>
</feature>
<dbReference type="AlphaFoldDB" id="A0A840S5P5"/>
<keyword evidence="1" id="KW-0472">Membrane</keyword>
<dbReference type="SUPFAM" id="SSF55874">
    <property type="entry name" value="ATPase domain of HSP90 chaperone/DNA topoisomerase II/histidine kinase"/>
    <property type="match status" value="1"/>
</dbReference>
<name>A0A840S5P5_9BURK</name>
<dbReference type="InterPro" id="IPR036890">
    <property type="entry name" value="HATPase_C_sf"/>
</dbReference>
<dbReference type="Proteomes" id="UP000554837">
    <property type="component" value="Unassembled WGS sequence"/>
</dbReference>
<dbReference type="GO" id="GO:0016020">
    <property type="term" value="C:membrane"/>
    <property type="evidence" value="ECO:0007669"/>
    <property type="project" value="InterPro"/>
</dbReference>
<evidence type="ECO:0000313" key="4">
    <source>
        <dbReference type="Proteomes" id="UP000554837"/>
    </source>
</evidence>
<protein>
    <recommendedName>
        <fullName evidence="2">Signal transduction histidine kinase internal region domain-containing protein</fullName>
    </recommendedName>
</protein>
<dbReference type="InterPro" id="IPR010559">
    <property type="entry name" value="Sig_transdc_His_kin_internal"/>
</dbReference>
<accession>A0A840S5P5</accession>
<evidence type="ECO:0000256" key="1">
    <source>
        <dbReference type="SAM" id="Phobius"/>
    </source>
</evidence>
<sequence length="373" mass="40536">MSPDPALHPLQTPRPPRLWLGYGGLALLCWLLFGVAGTDWQHGSRSLAEGLWDASWSIGPGLLLGPLALPWVRARQHRHLALPGLLLWHGVGALGFVALWQGLVFGLGWLLFGLDHAAAVLEQGLLWRAALAVLAYGALVFGFGGSLHAQRAQAEALRAAQADAARVRAELAAISGKLDPHFLFNTLNSLLQLSRRGGQAAEQGLLGFARMMRYVLDSRRGAAQRVALGDELEFVQDYLALEGLRLGERLRVDWQVDPACEDEAIPPLTLQPLVENAIVHGVSPRTAGGTICLRAERQRLDGQSYLYLSVRDDGPGCVWPPVPGETRREGGVALEALQRRFELDYGGRAQLQIRSQPGAGFGVELRIPLDPIE</sequence>
<reference evidence="3 4" key="1">
    <citation type="submission" date="2020-08" db="EMBL/GenBank/DDBJ databases">
        <title>Genomic Encyclopedia of Type Strains, Phase IV (KMG-IV): sequencing the most valuable type-strain genomes for metagenomic binning, comparative biology and taxonomic classification.</title>
        <authorList>
            <person name="Goeker M."/>
        </authorList>
    </citation>
    <scope>NUCLEOTIDE SEQUENCE [LARGE SCALE GENOMIC DNA]</scope>
    <source>
        <strain evidence="3 4">DSM 23958</strain>
    </source>
</reference>
<dbReference type="InterPro" id="IPR050640">
    <property type="entry name" value="Bact_2-comp_sensor_kinase"/>
</dbReference>
<evidence type="ECO:0000259" key="2">
    <source>
        <dbReference type="Pfam" id="PF06580"/>
    </source>
</evidence>
<dbReference type="Gene3D" id="3.30.565.10">
    <property type="entry name" value="Histidine kinase-like ATPase, C-terminal domain"/>
    <property type="match status" value="1"/>
</dbReference>
<keyword evidence="1" id="KW-1133">Transmembrane helix</keyword>
<comment type="caution">
    <text evidence="3">The sequence shown here is derived from an EMBL/GenBank/DDBJ whole genome shotgun (WGS) entry which is preliminary data.</text>
</comment>
<feature type="domain" description="Signal transduction histidine kinase internal region" evidence="2">
    <location>
        <begin position="169"/>
        <end position="250"/>
    </location>
</feature>
<dbReference type="PANTHER" id="PTHR34220:SF7">
    <property type="entry name" value="SENSOR HISTIDINE KINASE YPDA"/>
    <property type="match status" value="1"/>
</dbReference>
<dbReference type="EMBL" id="JACHHO010000001">
    <property type="protein sequence ID" value="MBB5203809.1"/>
    <property type="molecule type" value="Genomic_DNA"/>
</dbReference>
<dbReference type="GO" id="GO:0000155">
    <property type="term" value="F:phosphorelay sensor kinase activity"/>
    <property type="evidence" value="ECO:0007669"/>
    <property type="project" value="InterPro"/>
</dbReference>
<dbReference type="Pfam" id="PF06580">
    <property type="entry name" value="His_kinase"/>
    <property type="match status" value="1"/>
</dbReference>
<dbReference type="RefSeq" id="WP_175423655.1">
    <property type="nucleotide sequence ID" value="NZ_CP040709.1"/>
</dbReference>
<feature type="transmembrane region" description="Helical" evidence="1">
    <location>
        <begin position="86"/>
        <end position="112"/>
    </location>
</feature>
<proteinExistence type="predicted"/>
<dbReference type="PANTHER" id="PTHR34220">
    <property type="entry name" value="SENSOR HISTIDINE KINASE YPDA"/>
    <property type="match status" value="1"/>
</dbReference>
<evidence type="ECO:0000313" key="3">
    <source>
        <dbReference type="EMBL" id="MBB5203809.1"/>
    </source>
</evidence>
<keyword evidence="4" id="KW-1185">Reference proteome</keyword>
<feature type="transmembrane region" description="Helical" evidence="1">
    <location>
        <begin position="124"/>
        <end position="143"/>
    </location>
</feature>